<reference evidence="7" key="1">
    <citation type="submission" date="2022-12" db="EMBL/GenBank/DDBJ databases">
        <title>Chromosome-level genome assembly of the bean flower thrips Megalurothrips usitatus.</title>
        <authorList>
            <person name="Ma L."/>
            <person name="Liu Q."/>
            <person name="Li H."/>
            <person name="Cai W."/>
        </authorList>
    </citation>
    <scope>NUCLEOTIDE SEQUENCE</scope>
    <source>
        <strain evidence="7">Cailab_2022a</strain>
    </source>
</reference>
<comment type="subcellular location">
    <subcellularLocation>
        <location evidence="1">Membrane</location>
        <topology evidence="1">Multi-pass membrane protein</topology>
    </subcellularLocation>
</comment>
<evidence type="ECO:0000256" key="3">
    <source>
        <dbReference type="ARBA" id="ARBA00022692"/>
    </source>
</evidence>
<evidence type="ECO:0008006" key="9">
    <source>
        <dbReference type="Google" id="ProtNLM"/>
    </source>
</evidence>
<keyword evidence="8" id="KW-1185">Reference proteome</keyword>
<proteinExistence type="inferred from homology"/>
<sequence length="194" mass="22029">MALRLIKLAFTKYPVTANAVTYGSLYVTADFSQQLVTKKFLASPPQPIDTVALSRYAIFGCGVGSHMLYFWYKWLDKRYVGTATTTIVKKVLLDQFLMTPQLLVVFYLTMAVLEGREDLFEEMRNKYAKTFQSSCLFWLPVQTVNFLFVPPAARVVYVGTGSLAWANILCWIKRQPQDGEAQDAEGQQGQLQQQ</sequence>
<keyword evidence="4" id="KW-1133">Transmembrane helix</keyword>
<dbReference type="Pfam" id="PF04117">
    <property type="entry name" value="Mpv17_PMP22"/>
    <property type="match status" value="1"/>
</dbReference>
<evidence type="ECO:0000256" key="5">
    <source>
        <dbReference type="ARBA" id="ARBA00023136"/>
    </source>
</evidence>
<name>A0AAV7XWJ0_9NEOP</name>
<dbReference type="PANTHER" id="PTHR11266">
    <property type="entry name" value="PEROXISOMAL MEMBRANE PROTEIN 2, PXMP2 MPV17"/>
    <property type="match status" value="1"/>
</dbReference>
<dbReference type="EMBL" id="JAPTSV010000003">
    <property type="protein sequence ID" value="KAJ1529371.1"/>
    <property type="molecule type" value="Genomic_DNA"/>
</dbReference>
<comment type="caution">
    <text evidence="7">The sequence shown here is derived from an EMBL/GenBank/DDBJ whole genome shotgun (WGS) entry which is preliminary data.</text>
</comment>
<evidence type="ECO:0000256" key="6">
    <source>
        <dbReference type="RuleBase" id="RU363053"/>
    </source>
</evidence>
<evidence type="ECO:0000313" key="8">
    <source>
        <dbReference type="Proteomes" id="UP001075354"/>
    </source>
</evidence>
<evidence type="ECO:0000256" key="2">
    <source>
        <dbReference type="ARBA" id="ARBA00006824"/>
    </source>
</evidence>
<dbReference type="AlphaFoldDB" id="A0AAV7XWJ0"/>
<protein>
    <recommendedName>
        <fullName evidence="9">Mpv17-like protein</fullName>
    </recommendedName>
</protein>
<organism evidence="7 8">
    <name type="scientific">Megalurothrips usitatus</name>
    <name type="common">bean blossom thrips</name>
    <dbReference type="NCBI Taxonomy" id="439358"/>
    <lineage>
        <taxon>Eukaryota</taxon>
        <taxon>Metazoa</taxon>
        <taxon>Ecdysozoa</taxon>
        <taxon>Arthropoda</taxon>
        <taxon>Hexapoda</taxon>
        <taxon>Insecta</taxon>
        <taxon>Pterygota</taxon>
        <taxon>Neoptera</taxon>
        <taxon>Paraneoptera</taxon>
        <taxon>Thysanoptera</taxon>
        <taxon>Terebrantia</taxon>
        <taxon>Thripoidea</taxon>
        <taxon>Thripidae</taxon>
        <taxon>Megalurothrips</taxon>
    </lineage>
</organism>
<dbReference type="InterPro" id="IPR007248">
    <property type="entry name" value="Mpv17_PMP22"/>
</dbReference>
<keyword evidence="5" id="KW-0472">Membrane</keyword>
<dbReference type="PANTHER" id="PTHR11266:SF85">
    <property type="entry name" value="MPV17-LIKE PROTEIN"/>
    <property type="match status" value="1"/>
</dbReference>
<evidence type="ECO:0000313" key="7">
    <source>
        <dbReference type="EMBL" id="KAJ1529371.1"/>
    </source>
</evidence>
<dbReference type="GO" id="GO:0016020">
    <property type="term" value="C:membrane"/>
    <property type="evidence" value="ECO:0007669"/>
    <property type="project" value="UniProtKB-SubCell"/>
</dbReference>
<evidence type="ECO:0000256" key="1">
    <source>
        <dbReference type="ARBA" id="ARBA00004141"/>
    </source>
</evidence>
<comment type="similarity">
    <text evidence="2 6">Belongs to the peroxisomal membrane protein PXMP2/4 family.</text>
</comment>
<accession>A0AAV7XWJ0</accession>
<dbReference type="Proteomes" id="UP001075354">
    <property type="component" value="Chromosome 3"/>
</dbReference>
<evidence type="ECO:0000256" key="4">
    <source>
        <dbReference type="ARBA" id="ARBA00022989"/>
    </source>
</evidence>
<gene>
    <name evidence="7" type="ORF">ONE63_006158</name>
</gene>
<dbReference type="GO" id="GO:0005739">
    <property type="term" value="C:mitochondrion"/>
    <property type="evidence" value="ECO:0007669"/>
    <property type="project" value="TreeGrafter"/>
</dbReference>
<keyword evidence="3" id="KW-0812">Transmembrane</keyword>